<evidence type="ECO:0000256" key="4">
    <source>
        <dbReference type="ARBA" id="ARBA00022679"/>
    </source>
</evidence>
<dbReference type="AlphaFoldDB" id="A0A2R5F6I3"/>
<dbReference type="GO" id="GO:0046872">
    <property type="term" value="F:metal ion binding"/>
    <property type="evidence" value="ECO:0007669"/>
    <property type="project" value="UniProtKB-UniRule"/>
</dbReference>
<dbReference type="RefSeq" id="WP_109015030.1">
    <property type="nucleotide sequence ID" value="NZ_BDOQ01000003.1"/>
</dbReference>
<evidence type="ECO:0000256" key="10">
    <source>
        <dbReference type="PIRNR" id="PIRNR006268"/>
    </source>
</evidence>
<sequence length="357" mass="39216">MRLAWLLIAILLTLAGCGREPLYQQQAYVFGTLVDITIYGEDETRAQQLAAHVLDEFQRLHNSLHAWKEGSDLDRVNQAFAAGRPQKVSPELAKIIQDATKYSVQSQGLFNPAIGHLINVWGFQRDEFTPTHPAPEEIHKWLDAKPQMTDIMVANGEASSRNQAVKLDLGGYAKGYALDLAAAYLRQEGVQGALINIGGNIIAIGAHGTRPWRVGIQHPRKAGPIATLNLPDGWAIGTSGDYQRYFEIDGKRYCHIIDPRTGYPAQEMQAVTVLIPPGPNAGTLSDVTSKPLFISGRNGWRDAAKLMGVNYALVIDAIGTISLTPEMRDKVKFEEKTYKLDENNGLATIPSTPIAKH</sequence>
<keyword evidence="14" id="KW-1185">Reference proteome</keyword>
<comment type="function">
    <text evidence="12">Flavin transferase that catalyzes the transfer of the FMN moiety of FAD and its covalent binding to the hydroxyl group of a threonine residue in a target flavoprotein.</text>
</comment>
<keyword evidence="4 10" id="KW-0808">Transferase</keyword>
<evidence type="ECO:0000256" key="2">
    <source>
        <dbReference type="ARBA" id="ARBA00016337"/>
    </source>
</evidence>
<dbReference type="EMBL" id="BDOQ01000003">
    <property type="protein sequence ID" value="GBG13876.1"/>
    <property type="molecule type" value="Genomic_DNA"/>
</dbReference>
<dbReference type="PANTHER" id="PTHR30040:SF2">
    <property type="entry name" value="FAD:PROTEIN FMN TRANSFERASE"/>
    <property type="match status" value="1"/>
</dbReference>
<comment type="similarity">
    <text evidence="10 12">Belongs to the ApbE family.</text>
</comment>
<evidence type="ECO:0000256" key="1">
    <source>
        <dbReference type="ARBA" id="ARBA00011955"/>
    </source>
</evidence>
<evidence type="ECO:0000256" key="3">
    <source>
        <dbReference type="ARBA" id="ARBA00022630"/>
    </source>
</evidence>
<evidence type="ECO:0000313" key="14">
    <source>
        <dbReference type="Proteomes" id="UP000245081"/>
    </source>
</evidence>
<evidence type="ECO:0000256" key="9">
    <source>
        <dbReference type="ARBA" id="ARBA00048540"/>
    </source>
</evidence>
<comment type="catalytic activity">
    <reaction evidence="9 10 12">
        <text>L-threonyl-[protein] + FAD = FMN-L-threonyl-[protein] + AMP + H(+)</text>
        <dbReference type="Rhea" id="RHEA:36847"/>
        <dbReference type="Rhea" id="RHEA-COMP:11060"/>
        <dbReference type="Rhea" id="RHEA-COMP:11061"/>
        <dbReference type="ChEBI" id="CHEBI:15378"/>
        <dbReference type="ChEBI" id="CHEBI:30013"/>
        <dbReference type="ChEBI" id="CHEBI:57692"/>
        <dbReference type="ChEBI" id="CHEBI:74257"/>
        <dbReference type="ChEBI" id="CHEBI:456215"/>
        <dbReference type="EC" id="2.7.1.180"/>
    </reaction>
</comment>
<protein>
    <recommendedName>
        <fullName evidence="2 10">FAD:protein FMN transferase</fullName>
        <ecNumber evidence="1 10">2.7.1.180</ecNumber>
    </recommendedName>
    <alternativeName>
        <fullName evidence="8 10">Flavin transferase</fullName>
    </alternativeName>
</protein>
<keyword evidence="12" id="KW-0449">Lipoprotein</keyword>
<keyword evidence="12" id="KW-0997">Cell inner membrane</keyword>
<evidence type="ECO:0000313" key="13">
    <source>
        <dbReference type="EMBL" id="GBG13876.1"/>
    </source>
</evidence>
<organism evidence="13 14">
    <name type="scientific">Novimethylophilus kurashikiensis</name>
    <dbReference type="NCBI Taxonomy" id="1825523"/>
    <lineage>
        <taxon>Bacteria</taxon>
        <taxon>Pseudomonadati</taxon>
        <taxon>Pseudomonadota</taxon>
        <taxon>Betaproteobacteria</taxon>
        <taxon>Nitrosomonadales</taxon>
        <taxon>Methylophilaceae</taxon>
        <taxon>Novimethylophilus</taxon>
    </lineage>
</organism>
<dbReference type="GO" id="GO:0005886">
    <property type="term" value="C:plasma membrane"/>
    <property type="evidence" value="ECO:0007669"/>
    <property type="project" value="UniProtKB-SubCell"/>
</dbReference>
<dbReference type="SUPFAM" id="SSF143631">
    <property type="entry name" value="ApbE-like"/>
    <property type="match status" value="1"/>
</dbReference>
<keyword evidence="3 10" id="KW-0285">Flavoprotein</keyword>
<dbReference type="GO" id="GO:0016740">
    <property type="term" value="F:transferase activity"/>
    <property type="evidence" value="ECO:0007669"/>
    <property type="project" value="UniProtKB-UniRule"/>
</dbReference>
<feature type="binding site" evidence="11">
    <location>
        <position position="286"/>
    </location>
    <ligand>
        <name>Mg(2+)</name>
        <dbReference type="ChEBI" id="CHEBI:18420"/>
    </ligand>
</feature>
<dbReference type="OrthoDB" id="9778595at2"/>
<accession>A0A2R5F6I3</accession>
<dbReference type="Pfam" id="PF02424">
    <property type="entry name" value="ApbE"/>
    <property type="match status" value="1"/>
</dbReference>
<dbReference type="PANTHER" id="PTHR30040">
    <property type="entry name" value="THIAMINE BIOSYNTHESIS LIPOPROTEIN APBE"/>
    <property type="match status" value="1"/>
</dbReference>
<evidence type="ECO:0000256" key="5">
    <source>
        <dbReference type="ARBA" id="ARBA00022723"/>
    </source>
</evidence>
<evidence type="ECO:0000256" key="11">
    <source>
        <dbReference type="PIRSR" id="PIRSR006268-2"/>
    </source>
</evidence>
<feature type="binding site" evidence="11">
    <location>
        <position position="171"/>
    </location>
    <ligand>
        <name>Mg(2+)</name>
        <dbReference type="ChEBI" id="CHEBI:18420"/>
    </ligand>
</feature>
<reference evidence="13 14" key="1">
    <citation type="journal article" date="2018" name="Environ. Microbiol.">
        <title>Isolation and genomic characterization of Novimethylophilus kurashikiensis gen. nov. sp. nov., a new lanthanide-dependent methylotrophic species of Methylophilaceae.</title>
        <authorList>
            <person name="Lv H."/>
            <person name="Sahin N."/>
            <person name="Tani A."/>
        </authorList>
    </citation>
    <scope>NUCLEOTIDE SEQUENCE [LARGE SCALE GENOMIC DNA]</scope>
    <source>
        <strain evidence="13 14">La2-4</strain>
    </source>
</reference>
<dbReference type="InterPro" id="IPR024932">
    <property type="entry name" value="ApbE"/>
</dbReference>
<gene>
    <name evidence="13" type="primary">apbE</name>
    <name evidence="13" type="ORF">NMK_1428</name>
</gene>
<dbReference type="EC" id="2.7.1.180" evidence="1 10"/>
<proteinExistence type="inferred from homology"/>
<evidence type="ECO:0000256" key="7">
    <source>
        <dbReference type="ARBA" id="ARBA00022842"/>
    </source>
</evidence>
<evidence type="ECO:0000256" key="8">
    <source>
        <dbReference type="ARBA" id="ARBA00031306"/>
    </source>
</evidence>
<dbReference type="Proteomes" id="UP000245081">
    <property type="component" value="Unassembled WGS sequence"/>
</dbReference>
<name>A0A2R5F6I3_9PROT</name>
<dbReference type="InterPro" id="IPR003374">
    <property type="entry name" value="ApbE-like_sf"/>
</dbReference>
<keyword evidence="6 10" id="KW-0274">FAD</keyword>
<keyword evidence="5 10" id="KW-0479">Metal-binding</keyword>
<comment type="cofactor">
    <cofactor evidence="11">
        <name>Mg(2+)</name>
        <dbReference type="ChEBI" id="CHEBI:18420"/>
    </cofactor>
    <cofactor evidence="11">
        <name>Mn(2+)</name>
        <dbReference type="ChEBI" id="CHEBI:29035"/>
    </cofactor>
    <text evidence="11">Magnesium. Can also use manganese.</text>
</comment>
<dbReference type="PROSITE" id="PS51257">
    <property type="entry name" value="PROKAR_LIPOPROTEIN"/>
    <property type="match status" value="1"/>
</dbReference>
<keyword evidence="12" id="KW-0472">Membrane</keyword>
<evidence type="ECO:0000256" key="12">
    <source>
        <dbReference type="RuleBase" id="RU363002"/>
    </source>
</evidence>
<dbReference type="PIRSF" id="PIRSF006268">
    <property type="entry name" value="ApbE"/>
    <property type="match status" value="1"/>
</dbReference>
<comment type="subcellular location">
    <subcellularLocation>
        <location evidence="12">Cell inner membrane</location>
        <topology evidence="12">Lipid-anchor</topology>
        <orientation evidence="12">Periplasmic side</orientation>
    </subcellularLocation>
</comment>
<keyword evidence="12" id="KW-1003">Cell membrane</keyword>
<evidence type="ECO:0000256" key="6">
    <source>
        <dbReference type="ARBA" id="ARBA00022827"/>
    </source>
</evidence>
<keyword evidence="7 10" id="KW-0460">Magnesium</keyword>
<dbReference type="Gene3D" id="3.10.520.10">
    <property type="entry name" value="ApbE-like domains"/>
    <property type="match status" value="1"/>
</dbReference>
<comment type="caution">
    <text evidence="13">The sequence shown here is derived from an EMBL/GenBank/DDBJ whole genome shotgun (WGS) entry which is preliminary data.</text>
</comment>